<comment type="caution">
    <text evidence="1">The sequence shown here is derived from an EMBL/GenBank/DDBJ whole genome shotgun (WGS) entry which is preliminary data.</text>
</comment>
<proteinExistence type="predicted"/>
<dbReference type="EMBL" id="RWGY01000026">
    <property type="protein sequence ID" value="TVU21940.1"/>
    <property type="molecule type" value="Genomic_DNA"/>
</dbReference>
<accession>A0A5J9UFG2</accession>
<name>A0A5J9UFG2_9POAL</name>
<dbReference type="AlphaFoldDB" id="A0A5J9UFG2"/>
<dbReference type="Gramene" id="TVU21940">
    <property type="protein sequence ID" value="TVU21940"/>
    <property type="gene ID" value="EJB05_31611"/>
</dbReference>
<protein>
    <submittedName>
        <fullName evidence="1">Uncharacterized protein</fullName>
    </submittedName>
</protein>
<gene>
    <name evidence="1" type="ORF">EJB05_31611</name>
</gene>
<evidence type="ECO:0000313" key="2">
    <source>
        <dbReference type="Proteomes" id="UP000324897"/>
    </source>
</evidence>
<evidence type="ECO:0000313" key="1">
    <source>
        <dbReference type="EMBL" id="TVU21940.1"/>
    </source>
</evidence>
<sequence>MCGGQLHFDGRCGGLRDVDNCIYVFFIRFANGLFCTCQGMPWANLRLMAFGLSGDLFAAGSHCSSVMEQAHIFLFIRFGRTIA</sequence>
<reference evidence="1 2" key="1">
    <citation type="journal article" date="2019" name="Sci. Rep.">
        <title>A high-quality genome of Eragrostis curvula grass provides insights into Poaceae evolution and supports new strategies to enhance forage quality.</title>
        <authorList>
            <person name="Carballo J."/>
            <person name="Santos B.A.C.M."/>
            <person name="Zappacosta D."/>
            <person name="Garbus I."/>
            <person name="Selva J.P."/>
            <person name="Gallo C.A."/>
            <person name="Diaz A."/>
            <person name="Albertini E."/>
            <person name="Caccamo M."/>
            <person name="Echenique V."/>
        </authorList>
    </citation>
    <scope>NUCLEOTIDE SEQUENCE [LARGE SCALE GENOMIC DNA]</scope>
    <source>
        <strain evidence="2">cv. Victoria</strain>
        <tissue evidence="1">Leaf</tissue>
    </source>
</reference>
<dbReference type="Proteomes" id="UP000324897">
    <property type="component" value="Unassembled WGS sequence"/>
</dbReference>
<keyword evidence="2" id="KW-1185">Reference proteome</keyword>
<organism evidence="1 2">
    <name type="scientific">Eragrostis curvula</name>
    <name type="common">weeping love grass</name>
    <dbReference type="NCBI Taxonomy" id="38414"/>
    <lineage>
        <taxon>Eukaryota</taxon>
        <taxon>Viridiplantae</taxon>
        <taxon>Streptophyta</taxon>
        <taxon>Embryophyta</taxon>
        <taxon>Tracheophyta</taxon>
        <taxon>Spermatophyta</taxon>
        <taxon>Magnoliopsida</taxon>
        <taxon>Liliopsida</taxon>
        <taxon>Poales</taxon>
        <taxon>Poaceae</taxon>
        <taxon>PACMAD clade</taxon>
        <taxon>Chloridoideae</taxon>
        <taxon>Eragrostideae</taxon>
        <taxon>Eragrostidinae</taxon>
        <taxon>Eragrostis</taxon>
    </lineage>
</organism>